<accession>A0ABN8CDT0</accession>
<dbReference type="InterPro" id="IPR048701">
    <property type="entry name" value="CIP2A_N"/>
</dbReference>
<name>A0ABN8CDT0_9STRA</name>
<feature type="domain" description="CIP2A N-terminal" evidence="2">
    <location>
        <begin position="144"/>
        <end position="322"/>
    </location>
</feature>
<dbReference type="EMBL" id="CAKLBC010001475">
    <property type="protein sequence ID" value="CAH0492230.1"/>
    <property type="molecule type" value="Genomic_DNA"/>
</dbReference>
<dbReference type="PANTHER" id="PTHR23161">
    <property type="entry name" value="PROTEIN CIP2A"/>
    <property type="match status" value="1"/>
</dbReference>
<keyword evidence="1" id="KW-0175">Coiled coil</keyword>
<sequence>MKDLKATVTFLSVINYYLGSPNATTASDLYKLARKLTAQTELFAGNHTTLCLQLLDTLAEHLLTVAVSSKVSASMEEASTQYSQLTQTQEIADELLQLLELGFLFARKTTIGYPSHALCKLLQWIVDTVSVVALQNGCETDTGLKLLLLVLAELIKNSAGVRIYIKEMKMIKDFYRLLTILLNRTEDAELLVFSMAILARLGLSESMDNKLFSRKNVDQVLALVFSVLDGSRHDDVDEEMSTSATIRDRRYLLQMVSVDLLCDLANRQEVLELLVTYPKVAPTLDNFIMTINLNGDAEQIRVAAYFLSSIVQLSHLFRKLLIKSLSDQDVLYRVLQATLHPSKLAAMTTTQLVLKVIGNDARSLRDIFDSLANIERLKPIVAGMIRCTLDANPLVQGAEDNELLSNSVDYCHAVEVCHLLSRLSELPPVRSLCAETISLNQSATLIQIESTLIGTVDPQDLTRFHPQLSIRLVSLLSSIMSDDNLTDKNKRTLSQFFQTSEVALVLGAALFSRKKDVVVETLLLITQSLTSLRSKHFHDLELVEAIVGYSQRAKDANDNLRSTICSLQVNAKAGQKTIEKLQTKLQQMLHFQNELKAQQDQAIKDIEVKFAEQMRQKEDSILKMRDAYEAKLREIAVQCETMGQHMNKNINVLQHRETLLHDSRIKRGILEDENNELNRKVQVLETRIDEVAQTRLIAMEEVKLRDKELDEVRQEIATIFGDYTAQRDELEAAYDETKRLENELSEQKLSNENTYKELVLLAKAHEALSYEKKTCENEMATVRDKVANLESLNISMQSQLLEKRKLADQLERKMTWLDDAATASKNALEVERKKHQAVGRDLDDLRKAHHKLESDMAMLEIQAAEQRMLIESKDERLHKYKVEICHLTKEVGKQAKLQALIHQLSSGVDNNVKTSDGSSYPARDK</sequence>
<reference evidence="3 4" key="1">
    <citation type="submission" date="2021-11" db="EMBL/GenBank/DDBJ databases">
        <authorList>
            <person name="Islam A."/>
            <person name="Islam S."/>
            <person name="Flora M.S."/>
            <person name="Rahman M."/>
            <person name="Ziaur R.M."/>
            <person name="Epstein J.H."/>
            <person name="Hassan M."/>
            <person name="Klassen M."/>
            <person name="Woodard K."/>
            <person name="Webb A."/>
            <person name="Webby R.J."/>
            <person name="El Zowalaty M.E."/>
        </authorList>
    </citation>
    <scope>NUCLEOTIDE SEQUENCE [LARGE SCALE GENOMIC DNA]</scope>
    <source>
        <strain evidence="3">Pf1</strain>
    </source>
</reference>
<evidence type="ECO:0000259" key="2">
    <source>
        <dbReference type="Pfam" id="PF21044"/>
    </source>
</evidence>
<dbReference type="Proteomes" id="UP001157938">
    <property type="component" value="Unassembled WGS sequence"/>
</dbReference>
<evidence type="ECO:0000313" key="4">
    <source>
        <dbReference type="Proteomes" id="UP001157938"/>
    </source>
</evidence>
<feature type="coiled-coil region" evidence="1">
    <location>
        <begin position="667"/>
        <end position="694"/>
    </location>
</feature>
<gene>
    <name evidence="3" type="ORF">PFR001_LOCUS7442</name>
</gene>
<keyword evidence="4" id="KW-1185">Reference proteome</keyword>
<protein>
    <recommendedName>
        <fullName evidence="2">CIP2A N-terminal domain-containing protein</fullName>
    </recommendedName>
</protein>
<proteinExistence type="predicted"/>
<dbReference type="Pfam" id="PF21044">
    <property type="entry name" value="CIP2A_N"/>
    <property type="match status" value="1"/>
</dbReference>
<comment type="caution">
    <text evidence="3">The sequence shown here is derived from an EMBL/GenBank/DDBJ whole genome shotgun (WGS) entry which is preliminary data.</text>
</comment>
<dbReference type="InterPro" id="IPR042510">
    <property type="entry name" value="CIP2A"/>
</dbReference>
<organism evidence="3 4">
    <name type="scientific">Peronospora farinosa</name>
    <dbReference type="NCBI Taxonomy" id="134698"/>
    <lineage>
        <taxon>Eukaryota</taxon>
        <taxon>Sar</taxon>
        <taxon>Stramenopiles</taxon>
        <taxon>Oomycota</taxon>
        <taxon>Peronosporomycetes</taxon>
        <taxon>Peronosporales</taxon>
        <taxon>Peronosporaceae</taxon>
        <taxon>Peronospora</taxon>
    </lineage>
</organism>
<dbReference type="PANTHER" id="PTHR23161:SF2">
    <property type="entry name" value="PROTEIN CIP2A"/>
    <property type="match status" value="1"/>
</dbReference>
<evidence type="ECO:0000256" key="1">
    <source>
        <dbReference type="SAM" id="Coils"/>
    </source>
</evidence>
<feature type="coiled-coil region" evidence="1">
    <location>
        <begin position="723"/>
        <end position="792"/>
    </location>
</feature>
<evidence type="ECO:0000313" key="3">
    <source>
        <dbReference type="EMBL" id="CAH0492230.1"/>
    </source>
</evidence>